<protein>
    <submittedName>
        <fullName evidence="2">Uncharacterized protein</fullName>
    </submittedName>
</protein>
<evidence type="ECO:0000313" key="3">
    <source>
        <dbReference type="Proteomes" id="UP000594262"/>
    </source>
</evidence>
<feature type="region of interest" description="Disordered" evidence="1">
    <location>
        <begin position="45"/>
        <end position="82"/>
    </location>
</feature>
<proteinExistence type="predicted"/>
<name>A0A7M5VGQ5_9CNID</name>
<keyword evidence="3" id="KW-1185">Reference proteome</keyword>
<dbReference type="AlphaFoldDB" id="A0A7M5VGQ5"/>
<organism evidence="2 3">
    <name type="scientific">Clytia hemisphaerica</name>
    <dbReference type="NCBI Taxonomy" id="252671"/>
    <lineage>
        <taxon>Eukaryota</taxon>
        <taxon>Metazoa</taxon>
        <taxon>Cnidaria</taxon>
        <taxon>Hydrozoa</taxon>
        <taxon>Hydroidolina</taxon>
        <taxon>Leptothecata</taxon>
        <taxon>Obeliida</taxon>
        <taxon>Clytiidae</taxon>
        <taxon>Clytia</taxon>
    </lineage>
</organism>
<reference evidence="2" key="1">
    <citation type="submission" date="2021-01" db="UniProtKB">
        <authorList>
            <consortium name="EnsemblMetazoa"/>
        </authorList>
    </citation>
    <scope>IDENTIFICATION</scope>
</reference>
<feature type="compositionally biased region" description="Basic residues" evidence="1">
    <location>
        <begin position="50"/>
        <end position="60"/>
    </location>
</feature>
<dbReference type="Proteomes" id="UP000594262">
    <property type="component" value="Unplaced"/>
</dbReference>
<evidence type="ECO:0000256" key="1">
    <source>
        <dbReference type="SAM" id="MobiDB-lite"/>
    </source>
</evidence>
<dbReference type="EnsemblMetazoa" id="CLYHEMT012013.1">
    <property type="protein sequence ID" value="CLYHEMP012013.1"/>
    <property type="gene ID" value="CLYHEMG012013"/>
</dbReference>
<accession>A0A7M5VGQ5</accession>
<evidence type="ECO:0000313" key="2">
    <source>
        <dbReference type="EnsemblMetazoa" id="CLYHEMP012013.1"/>
    </source>
</evidence>
<sequence>MASVKEMTILCHLLNDREMVSLCTKNVKELVRKVKTHLEVTKNDTLIIRSPKKRQKKRKSPLNLSNLRSPPKGSRSVPKHPFTGRFGVSAEVTRQWYRAKHILVDEDDVEINVIEDGCVYEVPEFADCAQPPSPCTQPSSPSHFQTSDFMAIKDVKGKKRRLDSSACLYNNDIKQQLSSPVF</sequence>